<dbReference type="Pfam" id="PF20918">
    <property type="entry name" value="SPOCS_spoVID-N"/>
    <property type="match status" value="1"/>
</dbReference>
<comment type="caution">
    <text evidence="2">The sequence shown here is derived from an EMBL/GenBank/DDBJ whole genome shotgun (WGS) entry which is preliminary data.</text>
</comment>
<sequence length="233" mass="27403">MQKIFYEKEIDLFHRLKELVSLTVDESIDYKMEEHGIRALGTLAIKGEYLSDEKKNFLENVELDIYADEQKIIDPQDFHLKVEDFHYDIQDGNLKIKIEVGVYGVEEGENRYIRVDPDPLEEIEALTRDLDEKKKEIKPQIEKMQVEEMPEKKVEELSEKVYETKVKNEVEDDQEDIGAYYLYVVCANDTYENIAKAYNMDEKVIRDYNNNLSLDVGQILIIPYDSKTDTNKV</sequence>
<dbReference type="InterPro" id="IPR048862">
    <property type="entry name" value="SPOCS_spoVID_N"/>
</dbReference>
<dbReference type="CDD" id="cd00118">
    <property type="entry name" value="LysM"/>
    <property type="match status" value="1"/>
</dbReference>
<evidence type="ECO:0000313" key="3">
    <source>
        <dbReference type="Proteomes" id="UP000241201"/>
    </source>
</evidence>
<organism evidence="2 3">
    <name type="scientific">Faecalibacillus faecis</name>
    <dbReference type="NCBI Taxonomy" id="1982628"/>
    <lineage>
        <taxon>Bacteria</taxon>
        <taxon>Bacillati</taxon>
        <taxon>Bacillota</taxon>
        <taxon>Erysipelotrichia</taxon>
        <taxon>Erysipelotrichales</taxon>
        <taxon>Coprobacillaceae</taxon>
        <taxon>Faecalibacillus</taxon>
    </lineage>
</organism>
<protein>
    <recommendedName>
        <fullName evidence="1">LysM domain-containing protein</fullName>
    </recommendedName>
</protein>
<feature type="domain" description="LysM" evidence="1">
    <location>
        <begin position="182"/>
        <end position="223"/>
    </location>
</feature>
<keyword evidence="3" id="KW-1185">Reference proteome</keyword>
<accession>A0A2T3G3Y9</accession>
<dbReference type="EMBL" id="PYLP01000001">
    <property type="protein sequence ID" value="PST42222.1"/>
    <property type="molecule type" value="Genomic_DNA"/>
</dbReference>
<dbReference type="Proteomes" id="UP000241201">
    <property type="component" value="Unassembled WGS sequence"/>
</dbReference>
<reference evidence="3" key="1">
    <citation type="submission" date="2018-03" db="EMBL/GenBank/DDBJ databases">
        <title>Lachnoclostridium SNUG30370 gen.nov., sp.nov., isolated from human faeces.</title>
        <authorList>
            <person name="Seo B."/>
            <person name="Jeon K."/>
            <person name="Ko G."/>
        </authorList>
    </citation>
    <scope>NUCLEOTIDE SEQUENCE [LARGE SCALE GENOMIC DNA]</scope>
    <source>
        <strain evidence="3">SNUG30370</strain>
    </source>
</reference>
<proteinExistence type="predicted"/>
<dbReference type="Gene3D" id="3.10.350.10">
    <property type="entry name" value="LysM domain"/>
    <property type="match status" value="1"/>
</dbReference>
<dbReference type="InterPro" id="IPR036779">
    <property type="entry name" value="LysM_dom_sf"/>
</dbReference>
<evidence type="ECO:0000313" key="2">
    <source>
        <dbReference type="EMBL" id="PST42222.1"/>
    </source>
</evidence>
<evidence type="ECO:0000259" key="1">
    <source>
        <dbReference type="SMART" id="SM00257"/>
    </source>
</evidence>
<dbReference type="SMART" id="SM00257">
    <property type="entry name" value="LysM"/>
    <property type="match status" value="1"/>
</dbReference>
<gene>
    <name evidence="2" type="ORF">C7U55_01300</name>
</gene>
<dbReference type="SUPFAM" id="SSF54106">
    <property type="entry name" value="LysM domain"/>
    <property type="match status" value="1"/>
</dbReference>
<dbReference type="InterPro" id="IPR018392">
    <property type="entry name" value="LysM"/>
</dbReference>
<dbReference type="RefSeq" id="WP_106987003.1">
    <property type="nucleotide sequence ID" value="NZ_DAWBWI010000374.1"/>
</dbReference>
<dbReference type="AlphaFoldDB" id="A0A2T3G3Y9"/>
<name>A0A2T3G3Y9_9FIRM</name>
<dbReference type="Pfam" id="PF01476">
    <property type="entry name" value="LysM"/>
    <property type="match status" value="1"/>
</dbReference>
<dbReference type="GeneID" id="77469742"/>